<dbReference type="GO" id="GO:0004674">
    <property type="term" value="F:protein serine/threonine kinase activity"/>
    <property type="evidence" value="ECO:0007669"/>
    <property type="project" value="UniProtKB-KW"/>
</dbReference>
<sequence>MAGPTNQIHRSTDAPSRSGILADSFYKADIPLRHKHSESVYSESRVSIFTVEDRGHSALITQEAIDSDDGVVAGDQIDRLAASTSKAVRPLSVRGTSQDQRATTTRDSKARSSNTPEKPMDVEEIADLIRRKSVTSAMFEKDFLPHDELKILINRRDVTSLLRKAFPLRKHRNIPYLVEQIMGKSNDSETREKQGPLRRRIFATLIMMEKIVLIEDFIGDNVEDSDLPLGVRRVERPRHVLEFYNRDAKPLSKLNTWTSKNKEDFAHRQESFCAPFFELPGDRVCFYQLERGAILPYLVHRQTYVGGYSSVTQVEIHGSHYSHGKRQQVSILNGQTPINADSVYQAQRGAGKYFAVKELHPNNEAAYRREVELFEKIGVGRNGRSPDHLIQLQLTYRHGDRYFLVFPWADGNLQKFWKKNTGVFNPSRSNDTKWFFTQCRGLLRALRKIHHFSSMSGPGNNIPDLGDLNSILGQKDYGRHGDIKPENILWFEKHDGNDNYLVIADFGLTSFNTAHSRSKVANDAVTGCSGTHRPPEMDLKSEISPRYDIWSLGCVYLEFVSWFLLGYAETHHTFTGHRLNEERQQGKRAPEDTFYIVYQRHTGTERVPDAKVKDSVVKWIDKLHSQKHCTEPLHVFLDLILFKMLVTKPSDRWTCEQVSTEVNSLFQKCVDSTLCATTGVLGARNPQRFLSSDTAPPTVRFHSRSRICCSVSNDL</sequence>
<evidence type="ECO:0000313" key="4">
    <source>
        <dbReference type="Proteomes" id="UP000654918"/>
    </source>
</evidence>
<name>A0A8H6NMS2_9PEZI</name>
<dbReference type="GO" id="GO:0005524">
    <property type="term" value="F:ATP binding"/>
    <property type="evidence" value="ECO:0007669"/>
    <property type="project" value="InterPro"/>
</dbReference>
<dbReference type="PANTHER" id="PTHR24359">
    <property type="entry name" value="SERINE/THREONINE-PROTEIN KINASE SBK1"/>
    <property type="match status" value="1"/>
</dbReference>
<organism evidence="3 4">
    <name type="scientific">Colletotrichum plurivorum</name>
    <dbReference type="NCBI Taxonomy" id="2175906"/>
    <lineage>
        <taxon>Eukaryota</taxon>
        <taxon>Fungi</taxon>
        <taxon>Dikarya</taxon>
        <taxon>Ascomycota</taxon>
        <taxon>Pezizomycotina</taxon>
        <taxon>Sordariomycetes</taxon>
        <taxon>Hypocreomycetidae</taxon>
        <taxon>Glomerellales</taxon>
        <taxon>Glomerellaceae</taxon>
        <taxon>Colletotrichum</taxon>
        <taxon>Colletotrichum orchidearum species complex</taxon>
    </lineage>
</organism>
<dbReference type="Pfam" id="PF00069">
    <property type="entry name" value="Pkinase"/>
    <property type="match status" value="1"/>
</dbReference>
<dbReference type="SUPFAM" id="SSF56112">
    <property type="entry name" value="Protein kinase-like (PK-like)"/>
    <property type="match status" value="1"/>
</dbReference>
<keyword evidence="3" id="KW-0418">Kinase</keyword>
<accession>A0A8H6NMS2</accession>
<dbReference type="Proteomes" id="UP000654918">
    <property type="component" value="Unassembled WGS sequence"/>
</dbReference>
<dbReference type="SMART" id="SM00220">
    <property type="entry name" value="S_TKc"/>
    <property type="match status" value="1"/>
</dbReference>
<dbReference type="Gene3D" id="1.10.510.10">
    <property type="entry name" value="Transferase(Phosphotransferase) domain 1"/>
    <property type="match status" value="1"/>
</dbReference>
<dbReference type="EMBL" id="WIGO01000014">
    <property type="protein sequence ID" value="KAF6839179.1"/>
    <property type="molecule type" value="Genomic_DNA"/>
</dbReference>
<comment type="caution">
    <text evidence="3">The sequence shown here is derived from an EMBL/GenBank/DDBJ whole genome shotgun (WGS) entry which is preliminary data.</text>
</comment>
<protein>
    <submittedName>
        <fullName evidence="3">Serine/threonine protein kinase</fullName>
    </submittedName>
</protein>
<gene>
    <name evidence="3" type="ORF">CPLU01_01917</name>
</gene>
<feature type="compositionally biased region" description="Polar residues" evidence="1">
    <location>
        <begin position="94"/>
        <end position="103"/>
    </location>
</feature>
<keyword evidence="3" id="KW-0808">Transferase</keyword>
<dbReference type="AlphaFoldDB" id="A0A8H6NMS2"/>
<dbReference type="PANTHER" id="PTHR24359:SF37">
    <property type="entry name" value="PROTEIN KINASE DOMAIN-CONTAINING PROTEIN"/>
    <property type="match status" value="1"/>
</dbReference>
<evidence type="ECO:0000259" key="2">
    <source>
        <dbReference type="PROSITE" id="PS50011"/>
    </source>
</evidence>
<dbReference type="PROSITE" id="PS50011">
    <property type="entry name" value="PROTEIN_KINASE_DOM"/>
    <property type="match status" value="1"/>
</dbReference>
<dbReference type="InterPro" id="IPR011009">
    <property type="entry name" value="Kinase-like_dom_sf"/>
</dbReference>
<dbReference type="InterPro" id="IPR000719">
    <property type="entry name" value="Prot_kinase_dom"/>
</dbReference>
<evidence type="ECO:0000256" key="1">
    <source>
        <dbReference type="SAM" id="MobiDB-lite"/>
    </source>
</evidence>
<reference evidence="3" key="1">
    <citation type="journal article" date="2020" name="Phytopathology">
        <title>Genome Sequence Resources of Colletotrichum truncatum, C. plurivorum, C. musicola, and C. sojae: Four Species Pathogenic to Soybean (Glycine max).</title>
        <authorList>
            <person name="Rogerio F."/>
            <person name="Boufleur T.R."/>
            <person name="Ciampi-Guillardi M."/>
            <person name="Sukno S.A."/>
            <person name="Thon M.R."/>
            <person name="Massola Junior N.S."/>
            <person name="Baroncelli R."/>
        </authorList>
    </citation>
    <scope>NUCLEOTIDE SEQUENCE</scope>
    <source>
        <strain evidence="3">LFN00145</strain>
    </source>
</reference>
<keyword evidence="3" id="KW-0723">Serine/threonine-protein kinase</keyword>
<evidence type="ECO:0000313" key="3">
    <source>
        <dbReference type="EMBL" id="KAF6839179.1"/>
    </source>
</evidence>
<keyword evidence="4" id="KW-1185">Reference proteome</keyword>
<proteinExistence type="predicted"/>
<feature type="domain" description="Protein kinase" evidence="2">
    <location>
        <begin position="297"/>
        <end position="666"/>
    </location>
</feature>
<dbReference type="CDD" id="cd00180">
    <property type="entry name" value="PKc"/>
    <property type="match status" value="1"/>
</dbReference>
<feature type="region of interest" description="Disordered" evidence="1">
    <location>
        <begin position="88"/>
        <end position="119"/>
    </location>
</feature>